<dbReference type="GO" id="GO:0003824">
    <property type="term" value="F:catalytic activity"/>
    <property type="evidence" value="ECO:0007669"/>
    <property type="project" value="InterPro"/>
</dbReference>
<evidence type="ECO:0000256" key="5">
    <source>
        <dbReference type="ARBA" id="ARBA00023014"/>
    </source>
</evidence>
<dbReference type="InterPro" id="IPR006638">
    <property type="entry name" value="Elp3/MiaA/NifB-like_rSAM"/>
</dbReference>
<evidence type="ECO:0000256" key="2">
    <source>
        <dbReference type="ARBA" id="ARBA00022691"/>
    </source>
</evidence>
<evidence type="ECO:0000259" key="6">
    <source>
        <dbReference type="PROSITE" id="PS51332"/>
    </source>
</evidence>
<dbReference type="InterPro" id="IPR058240">
    <property type="entry name" value="rSAM_sf"/>
</dbReference>
<keyword evidence="3" id="KW-0479">Metal-binding</keyword>
<accession>A0A1T4MKQ8</accession>
<evidence type="ECO:0000313" key="8">
    <source>
        <dbReference type="EMBL" id="SJZ67680.1"/>
    </source>
</evidence>
<evidence type="ECO:0000256" key="3">
    <source>
        <dbReference type="ARBA" id="ARBA00022723"/>
    </source>
</evidence>
<evidence type="ECO:0000256" key="1">
    <source>
        <dbReference type="ARBA" id="ARBA00001966"/>
    </source>
</evidence>
<dbReference type="SUPFAM" id="SSF52242">
    <property type="entry name" value="Cobalamin (vitamin B12)-binding domain"/>
    <property type="match status" value="1"/>
</dbReference>
<keyword evidence="9" id="KW-1185">Reference proteome</keyword>
<organism evidence="8 9">
    <name type="scientific">Carboxydocella sporoproducens DSM 16521</name>
    <dbReference type="NCBI Taxonomy" id="1121270"/>
    <lineage>
        <taxon>Bacteria</taxon>
        <taxon>Bacillati</taxon>
        <taxon>Bacillota</taxon>
        <taxon>Clostridia</taxon>
        <taxon>Eubacteriales</taxon>
        <taxon>Clostridiales Family XVI. Incertae Sedis</taxon>
        <taxon>Carboxydocella</taxon>
    </lineage>
</organism>
<dbReference type="InterPro" id="IPR023404">
    <property type="entry name" value="rSAM_horseshoe"/>
</dbReference>
<feature type="domain" description="B12-binding" evidence="6">
    <location>
        <begin position="10"/>
        <end position="143"/>
    </location>
</feature>
<dbReference type="Pfam" id="PF02310">
    <property type="entry name" value="B12-binding"/>
    <property type="match status" value="1"/>
</dbReference>
<dbReference type="Gene3D" id="3.40.50.280">
    <property type="entry name" value="Cobalamin-binding domain"/>
    <property type="match status" value="1"/>
</dbReference>
<gene>
    <name evidence="8" type="ORF">SAMN02745885_00642</name>
</gene>
<dbReference type="PROSITE" id="PS51332">
    <property type="entry name" value="B12_BINDING"/>
    <property type="match status" value="1"/>
</dbReference>
<feature type="domain" description="Radical SAM core" evidence="7">
    <location>
        <begin position="189"/>
        <end position="414"/>
    </location>
</feature>
<evidence type="ECO:0000313" key="9">
    <source>
        <dbReference type="Proteomes" id="UP000189933"/>
    </source>
</evidence>
<dbReference type="GO" id="GO:0031419">
    <property type="term" value="F:cobalamin binding"/>
    <property type="evidence" value="ECO:0007669"/>
    <property type="project" value="InterPro"/>
</dbReference>
<protein>
    <submittedName>
        <fullName evidence="8">Anaerobic magnesium-protoporphyrin IX monomethyl ester cyclase</fullName>
    </submittedName>
</protein>
<dbReference type="InterPro" id="IPR006158">
    <property type="entry name" value="Cobalamin-bd"/>
</dbReference>
<dbReference type="GO" id="GO:0005829">
    <property type="term" value="C:cytosol"/>
    <property type="evidence" value="ECO:0007669"/>
    <property type="project" value="TreeGrafter"/>
</dbReference>
<dbReference type="SFLD" id="SFLDG01123">
    <property type="entry name" value="methyltransferase_(Class_B)"/>
    <property type="match status" value="1"/>
</dbReference>
<dbReference type="InterPro" id="IPR051198">
    <property type="entry name" value="BchE-like"/>
</dbReference>
<dbReference type="SMART" id="SM00729">
    <property type="entry name" value="Elp3"/>
    <property type="match status" value="1"/>
</dbReference>
<dbReference type="GO" id="GO:0046872">
    <property type="term" value="F:metal ion binding"/>
    <property type="evidence" value="ECO:0007669"/>
    <property type="project" value="UniProtKB-KW"/>
</dbReference>
<dbReference type="RefSeq" id="WP_078664748.1">
    <property type="nucleotide sequence ID" value="NZ_FUXM01000004.1"/>
</dbReference>
<dbReference type="PANTHER" id="PTHR43409:SF13">
    <property type="entry name" value="ANAEROBIC MAGNESIUM-PROTOPORPHYRIN IX MONOMETHYL ESTER CYCLASE"/>
    <property type="match status" value="1"/>
</dbReference>
<keyword evidence="4" id="KW-0408">Iron</keyword>
<dbReference type="Gene3D" id="3.80.30.20">
    <property type="entry name" value="tm_1862 like domain"/>
    <property type="match status" value="1"/>
</dbReference>
<dbReference type="PANTHER" id="PTHR43409">
    <property type="entry name" value="ANAEROBIC MAGNESIUM-PROTOPORPHYRIN IX MONOMETHYL ESTER CYCLASE-RELATED"/>
    <property type="match status" value="1"/>
</dbReference>
<dbReference type="EMBL" id="FUXM01000004">
    <property type="protein sequence ID" value="SJZ67680.1"/>
    <property type="molecule type" value="Genomic_DNA"/>
</dbReference>
<comment type="cofactor">
    <cofactor evidence="1">
        <name>[4Fe-4S] cluster</name>
        <dbReference type="ChEBI" id="CHEBI:49883"/>
    </cofactor>
</comment>
<keyword evidence="5" id="KW-0411">Iron-sulfur</keyword>
<dbReference type="SFLD" id="SFLDG01082">
    <property type="entry name" value="B12-binding_domain_containing"/>
    <property type="match status" value="1"/>
</dbReference>
<dbReference type="PROSITE" id="PS51918">
    <property type="entry name" value="RADICAL_SAM"/>
    <property type="match status" value="1"/>
</dbReference>
<dbReference type="Proteomes" id="UP000189933">
    <property type="component" value="Unassembled WGS sequence"/>
</dbReference>
<keyword evidence="2" id="KW-0949">S-adenosyl-L-methionine</keyword>
<dbReference type="InterPro" id="IPR007197">
    <property type="entry name" value="rSAM"/>
</dbReference>
<dbReference type="GO" id="GO:0051539">
    <property type="term" value="F:4 iron, 4 sulfur cluster binding"/>
    <property type="evidence" value="ECO:0007669"/>
    <property type="project" value="UniProtKB-KW"/>
</dbReference>
<name>A0A1T4MKQ8_9FIRM</name>
<reference evidence="9" key="1">
    <citation type="submission" date="2017-02" db="EMBL/GenBank/DDBJ databases">
        <authorList>
            <person name="Varghese N."/>
            <person name="Submissions S."/>
        </authorList>
    </citation>
    <scope>NUCLEOTIDE SEQUENCE [LARGE SCALE GENOMIC DNA]</scope>
    <source>
        <strain evidence="9">DSM 16521</strain>
    </source>
</reference>
<evidence type="ECO:0000256" key="4">
    <source>
        <dbReference type="ARBA" id="ARBA00023004"/>
    </source>
</evidence>
<sequence length="484" mass="55448">MLDLVLVTPDYHCGVVESAGSWLNCGFVYIAGELRRHGVRVQIYDAMTKRHSVRRIGQELAARQPKAVASTAYTSTFPAAAALLKQVKKLIPNCVTIIGGVHPTFMWEEVLTDCPWIDVVVRGEGEEVLPRLMAVLNSREKWQEIAGLAFRATSGQIVTTGQAPFIQDLDRIEGAWDLVEWQDYTYYIFPGSRLGVISTSRGCQHNCSFCSQQKYWQQKWRGRSAEAVCREIELLATRYGVNVLLIADEYPTADRQRWEAILDWLCWRKLDLKLLLETRVDDVVRDRDLMAKYRQAGIVHIYVGVESTEQERLDLFQKGIQLNQSMEALEIINSHDIVSETSFVLGTAEETPESIARTLELAKIYNPDFAHFLLLAPWPYADIYNQLVPYIETEDYAKYNLVEPVMRSRTMSRNELMDAVLACYKEFYFHKLGQWAQLPAGFKRDYLFRSMRVILKNSFITQHVNKLGGMPQKIKELLSKTGVV</sequence>
<dbReference type="SUPFAM" id="SSF102114">
    <property type="entry name" value="Radical SAM enzymes"/>
    <property type="match status" value="1"/>
</dbReference>
<dbReference type="AlphaFoldDB" id="A0A1T4MKQ8"/>
<dbReference type="CDD" id="cd01335">
    <property type="entry name" value="Radical_SAM"/>
    <property type="match status" value="1"/>
</dbReference>
<dbReference type="SFLD" id="SFLDS00029">
    <property type="entry name" value="Radical_SAM"/>
    <property type="match status" value="1"/>
</dbReference>
<proteinExistence type="predicted"/>
<dbReference type="Pfam" id="PF04055">
    <property type="entry name" value="Radical_SAM"/>
    <property type="match status" value="1"/>
</dbReference>
<dbReference type="CDD" id="cd02068">
    <property type="entry name" value="radical_SAM_B12_BD"/>
    <property type="match status" value="1"/>
</dbReference>
<evidence type="ECO:0000259" key="7">
    <source>
        <dbReference type="PROSITE" id="PS51918"/>
    </source>
</evidence>
<dbReference type="OrthoDB" id="9801424at2"/>
<dbReference type="InterPro" id="IPR036724">
    <property type="entry name" value="Cobalamin-bd_sf"/>
</dbReference>
<dbReference type="InterPro" id="IPR034466">
    <property type="entry name" value="Methyltransferase_Class_B"/>
</dbReference>